<feature type="coiled-coil region" evidence="7">
    <location>
        <begin position="300"/>
        <end position="327"/>
    </location>
</feature>
<keyword evidence="6" id="KW-0206">Cytoskeleton</keyword>
<proteinExistence type="inferred from homology"/>
<accession>A0A2G9QKA3</accession>
<feature type="coiled-coil region" evidence="7">
    <location>
        <begin position="171"/>
        <end position="272"/>
    </location>
</feature>
<keyword evidence="4" id="KW-0963">Cytoplasm</keyword>
<keyword evidence="5 7" id="KW-0175">Coiled coil</keyword>
<dbReference type="InterPro" id="IPR043596">
    <property type="entry name" value="CFAP53/TCHP"/>
</dbReference>
<dbReference type="PANTHER" id="PTHR31183">
    <property type="entry name" value="TRICHOPLEIN KERATIN FILAMENT-BINDING PROTEIN FAMILY MEMBER"/>
    <property type="match status" value="1"/>
</dbReference>
<organism evidence="9 10">
    <name type="scientific">Aquarana catesbeiana</name>
    <name type="common">American bullfrog</name>
    <name type="synonym">Rana catesbeiana</name>
    <dbReference type="NCBI Taxonomy" id="8400"/>
    <lineage>
        <taxon>Eukaryota</taxon>
        <taxon>Metazoa</taxon>
        <taxon>Chordata</taxon>
        <taxon>Craniata</taxon>
        <taxon>Vertebrata</taxon>
        <taxon>Euteleostomi</taxon>
        <taxon>Amphibia</taxon>
        <taxon>Batrachia</taxon>
        <taxon>Anura</taxon>
        <taxon>Neobatrachia</taxon>
        <taxon>Ranoidea</taxon>
        <taxon>Ranidae</taxon>
        <taxon>Aquarana</taxon>
    </lineage>
</organism>
<evidence type="ECO:0000256" key="7">
    <source>
        <dbReference type="SAM" id="Coils"/>
    </source>
</evidence>
<dbReference type="Proteomes" id="UP000228934">
    <property type="component" value="Unassembled WGS sequence"/>
</dbReference>
<sequence length="395" mass="48880">MALPTLPSNMYSRSRVLEKQIVRHREQEARFRNEWDMANRYFKQSDVCSSKQAQWSSRISYEQSMNAYHREKQREEKRKNLERRRDELRKMLQEERNMLEAELKELSQNRQPDLNSMRERAEVLRSAREERRKKLAEEMLYEQWKTNNPKLREVESSMHKKYVVNAWGEQITEKNQEKLEEREEKKRFENQYELARREALENMKREEERRRQAEREQAEVLRQQMEELKLRELEAQNLKKEQEDLLRQQWEVEKLQEERRKTEERQKKTELGHFLSRQYTAQMKRRAQMIQEELEMDMKILSALISKEDEEQRLQSARREQAAADAAWMKRVIEEQLRLERQREAEIDTMFREEARQVWEKREAEWERERNARNRLMKEVAEARVYVVCKRIAYY</sequence>
<reference evidence="10" key="1">
    <citation type="journal article" date="2017" name="Nat. Commun.">
        <title>The North American bullfrog draft genome provides insight into hormonal regulation of long noncoding RNA.</title>
        <authorList>
            <person name="Hammond S.A."/>
            <person name="Warren R.L."/>
            <person name="Vandervalk B.P."/>
            <person name="Kucuk E."/>
            <person name="Khan H."/>
            <person name="Gibb E.A."/>
            <person name="Pandoh P."/>
            <person name="Kirk H."/>
            <person name="Zhao Y."/>
            <person name="Jones M."/>
            <person name="Mungall A.J."/>
            <person name="Coope R."/>
            <person name="Pleasance S."/>
            <person name="Moore R.A."/>
            <person name="Holt R.A."/>
            <person name="Round J.M."/>
            <person name="Ohora S."/>
            <person name="Walle B.V."/>
            <person name="Veldhoen N."/>
            <person name="Helbing C.C."/>
            <person name="Birol I."/>
        </authorList>
    </citation>
    <scope>NUCLEOTIDE SEQUENCE [LARGE SCALE GENOMIC DNA]</scope>
</reference>
<dbReference type="GO" id="GO:0005813">
    <property type="term" value="C:centrosome"/>
    <property type="evidence" value="ECO:0007669"/>
    <property type="project" value="UniProtKB-SubCell"/>
</dbReference>
<feature type="domain" description="Trichohyalin-plectin-homology" evidence="8">
    <location>
        <begin position="146"/>
        <end position="382"/>
    </location>
</feature>
<keyword evidence="10" id="KW-1185">Reference proteome</keyword>
<protein>
    <recommendedName>
        <fullName evidence="3">Trichoplein keratin filament-binding protein</fullName>
    </recommendedName>
</protein>
<dbReference type="GO" id="GO:0045095">
    <property type="term" value="C:keratin filament"/>
    <property type="evidence" value="ECO:0007669"/>
    <property type="project" value="TreeGrafter"/>
</dbReference>
<evidence type="ECO:0000259" key="8">
    <source>
        <dbReference type="Pfam" id="PF13868"/>
    </source>
</evidence>
<feature type="coiled-coil region" evidence="7">
    <location>
        <begin position="65"/>
        <end position="109"/>
    </location>
</feature>
<evidence type="ECO:0000256" key="6">
    <source>
        <dbReference type="ARBA" id="ARBA00023212"/>
    </source>
</evidence>
<evidence type="ECO:0000256" key="4">
    <source>
        <dbReference type="ARBA" id="ARBA00022490"/>
    </source>
</evidence>
<feature type="non-terminal residue" evidence="9">
    <location>
        <position position="395"/>
    </location>
</feature>
<name>A0A2G9QKA3_AQUCT</name>
<dbReference type="OrthoDB" id="6431598at2759"/>
<dbReference type="AlphaFoldDB" id="A0A2G9QKA3"/>
<evidence type="ECO:0000256" key="5">
    <source>
        <dbReference type="ARBA" id="ARBA00023054"/>
    </source>
</evidence>
<evidence type="ECO:0000313" key="10">
    <source>
        <dbReference type="Proteomes" id="UP000228934"/>
    </source>
</evidence>
<evidence type="ECO:0000256" key="1">
    <source>
        <dbReference type="ARBA" id="ARBA00004300"/>
    </source>
</evidence>
<comment type="subcellular location">
    <subcellularLocation>
        <location evidence="1">Cytoplasm</location>
        <location evidence="1">Cytoskeleton</location>
        <location evidence="1">Microtubule organizing center</location>
        <location evidence="1">Centrosome</location>
    </subcellularLocation>
</comment>
<evidence type="ECO:0000313" key="9">
    <source>
        <dbReference type="EMBL" id="PIO15965.1"/>
    </source>
</evidence>
<comment type="similarity">
    <text evidence="2">Belongs to the TCHP family.</text>
</comment>
<dbReference type="InterPro" id="IPR043597">
    <property type="entry name" value="TPH_dom"/>
</dbReference>
<dbReference type="PANTHER" id="PTHR31183:SF2">
    <property type="entry name" value="TRICHOPLEIN KERATIN FILAMENT-BINDING PROTEIN"/>
    <property type="match status" value="1"/>
</dbReference>
<gene>
    <name evidence="9" type="ORF">AB205_0154440</name>
</gene>
<evidence type="ECO:0000256" key="2">
    <source>
        <dbReference type="ARBA" id="ARBA00010777"/>
    </source>
</evidence>
<evidence type="ECO:0000256" key="3">
    <source>
        <dbReference type="ARBA" id="ARBA00017328"/>
    </source>
</evidence>
<dbReference type="EMBL" id="KV970648">
    <property type="protein sequence ID" value="PIO15965.1"/>
    <property type="molecule type" value="Genomic_DNA"/>
</dbReference>
<dbReference type="GO" id="GO:0006915">
    <property type="term" value="P:apoptotic process"/>
    <property type="evidence" value="ECO:0007669"/>
    <property type="project" value="TreeGrafter"/>
</dbReference>
<dbReference type="Pfam" id="PF13868">
    <property type="entry name" value="TPH"/>
    <property type="match status" value="1"/>
</dbReference>